<dbReference type="Proteomes" id="UP000246278">
    <property type="component" value="Unassembled WGS sequence"/>
</dbReference>
<dbReference type="GO" id="GO:0046872">
    <property type="term" value="F:metal ion binding"/>
    <property type="evidence" value="ECO:0007669"/>
    <property type="project" value="UniProtKB-KW"/>
</dbReference>
<evidence type="ECO:0000313" key="12">
    <source>
        <dbReference type="EMBL" id="PWW81010.1"/>
    </source>
</evidence>
<evidence type="ECO:0000313" key="13">
    <source>
        <dbReference type="Proteomes" id="UP000246278"/>
    </source>
</evidence>
<dbReference type="InterPro" id="IPR003607">
    <property type="entry name" value="HD/PDEase_dom"/>
</dbReference>
<sequence length="723" mass="82581">MEWVCSHIKAKGYPEETTLHEHLLLVGNVAEKIAIYSNMSPQIARLGAILHDIGKASTVFQQRLTEKKKPDTPFRHEIASCFFISLFDKEFHPVLIEMVIAHHKSIAEDARRKGILDLIEDRDNTFELHCKDWELWKNDALKLLSAFGIAVCNISLEDAQASYDEVAAYCEDVVLERGYSEWRGLLMAADHFASALSDKTDDYLERIFKHPKLDFYNRRHQLYPLSLKSASSGEKHTMVVASTGAGKTDFLFRRCKGRIFYTLPFQASINAMYKRVKNDLSTDNPDMDIRLLHAASKIVLEGKSREEKIIQGHVGAAVKVLTPHQIAAIAFGTNGYEAMIMDIKGCDVILDEIHTYTEVTRAIVLKIIQVLKHLGCNIHIGTATMPKLLYNRIIDLLGKENVLEVQLEENEQEQFNRHIIHKIDSWEIAAEVVAQSVNEQKKVLVVCNRVKAAQEKYTRLKRLFPETPILLIHSRFTKGDRDEKERLLLGLAEDGKPNGHFNSSTEACIVVATQVVEVSLDLSFDVMVTEGAPLDALIQRFGRVNRRRTKETIGTYKPVYVLPPPENDKEAKPYDIELINRSYDVLPNGEVLEEKSLQGKIDDVFTEIDFLTIEEHSVFKETGKWSIDKLTHNSKAILLELLDIDSVSCILEADREVYVQANYEDRYKMEIHTRYYVVKDLQQFKDEYSSSPFIIPDKAYSRDLGLIEDLAKPENYNVEYSFL</sequence>
<evidence type="ECO:0000259" key="11">
    <source>
        <dbReference type="PROSITE" id="PS51643"/>
    </source>
</evidence>
<evidence type="ECO:0000256" key="10">
    <source>
        <dbReference type="ARBA" id="ARBA00038437"/>
    </source>
</evidence>
<dbReference type="SUPFAM" id="SSF109604">
    <property type="entry name" value="HD-domain/PDEase-like"/>
    <property type="match status" value="1"/>
</dbReference>
<evidence type="ECO:0000256" key="2">
    <source>
        <dbReference type="ARBA" id="ARBA00009046"/>
    </source>
</evidence>
<dbReference type="NCBIfam" id="TIGR01587">
    <property type="entry name" value="cas3_core"/>
    <property type="match status" value="1"/>
</dbReference>
<dbReference type="PANTHER" id="PTHR47959:SF16">
    <property type="entry name" value="CRISPR-ASSOCIATED NUCLEASE_HELICASE CAS3-RELATED"/>
    <property type="match status" value="1"/>
</dbReference>
<dbReference type="Pfam" id="PF00270">
    <property type="entry name" value="DEAD"/>
    <property type="match status" value="1"/>
</dbReference>
<dbReference type="PROSITE" id="PS51643">
    <property type="entry name" value="HD_CAS3"/>
    <property type="match status" value="1"/>
</dbReference>
<dbReference type="Gene3D" id="1.10.3210.30">
    <property type="match status" value="1"/>
</dbReference>
<dbReference type="GO" id="GO:0016787">
    <property type="term" value="F:hydrolase activity"/>
    <property type="evidence" value="ECO:0007669"/>
    <property type="project" value="UniProtKB-KW"/>
</dbReference>
<evidence type="ECO:0000256" key="9">
    <source>
        <dbReference type="ARBA" id="ARBA00023118"/>
    </source>
</evidence>
<proteinExistence type="inferred from homology"/>
<dbReference type="InterPro" id="IPR038257">
    <property type="entry name" value="CRISPR-assoc_Cas3_HD_sf"/>
</dbReference>
<dbReference type="EMBL" id="PDNZ01000012">
    <property type="protein sequence ID" value="PWW81010.1"/>
    <property type="molecule type" value="Genomic_DNA"/>
</dbReference>
<keyword evidence="6" id="KW-0378">Hydrolase</keyword>
<comment type="caution">
    <text evidence="12">The sequence shown here is derived from an EMBL/GenBank/DDBJ whole genome shotgun (WGS) entry which is preliminary data.</text>
</comment>
<comment type="similarity">
    <text evidence="2">In the central section; belongs to the CRISPR-associated helicase Cas3 family.</text>
</comment>
<dbReference type="GO" id="GO:0003724">
    <property type="term" value="F:RNA helicase activity"/>
    <property type="evidence" value="ECO:0007669"/>
    <property type="project" value="TreeGrafter"/>
</dbReference>
<evidence type="ECO:0000256" key="6">
    <source>
        <dbReference type="ARBA" id="ARBA00022801"/>
    </source>
</evidence>
<dbReference type="CDD" id="cd09641">
    <property type="entry name" value="Cas3''_I"/>
    <property type="match status" value="1"/>
</dbReference>
<keyword evidence="12" id="KW-0255">Endonuclease</keyword>
<evidence type="ECO:0000256" key="3">
    <source>
        <dbReference type="ARBA" id="ARBA00022722"/>
    </source>
</evidence>
<dbReference type="Gene3D" id="3.40.50.300">
    <property type="entry name" value="P-loop containing nucleotide triphosphate hydrolases"/>
    <property type="match status" value="2"/>
</dbReference>
<dbReference type="InterPro" id="IPR006483">
    <property type="entry name" value="CRISPR-assoc_Cas3_HD"/>
</dbReference>
<keyword evidence="3" id="KW-0540">Nuclease</keyword>
<accession>A0A317T479</accession>
<dbReference type="InterPro" id="IPR001650">
    <property type="entry name" value="Helicase_C-like"/>
</dbReference>
<comment type="similarity">
    <text evidence="10">Belongs to the DEAD box helicase family.</text>
</comment>
<protein>
    <submittedName>
        <fullName evidence="12">CRISPR-associated helicase/endonuclease Cas3</fullName>
    </submittedName>
</protein>
<dbReference type="InterPro" id="IPR050079">
    <property type="entry name" value="DEAD_box_RNA_helicase"/>
</dbReference>
<evidence type="ECO:0000256" key="4">
    <source>
        <dbReference type="ARBA" id="ARBA00022723"/>
    </source>
</evidence>
<keyword evidence="4" id="KW-0479">Metal-binding</keyword>
<dbReference type="InterPro" id="IPR027417">
    <property type="entry name" value="P-loop_NTPase"/>
</dbReference>
<dbReference type="GO" id="GO:0051607">
    <property type="term" value="P:defense response to virus"/>
    <property type="evidence" value="ECO:0007669"/>
    <property type="project" value="UniProtKB-KW"/>
</dbReference>
<dbReference type="InterPro" id="IPR054712">
    <property type="entry name" value="Cas3-like_dom"/>
</dbReference>
<dbReference type="InterPro" id="IPR011545">
    <property type="entry name" value="DEAD/DEAH_box_helicase_dom"/>
</dbReference>
<comment type="similarity">
    <text evidence="1">In the N-terminal section; belongs to the CRISPR-associated nuclease Cas3-HD family.</text>
</comment>
<dbReference type="PANTHER" id="PTHR47959">
    <property type="entry name" value="ATP-DEPENDENT RNA HELICASE RHLE-RELATED"/>
    <property type="match status" value="1"/>
</dbReference>
<keyword evidence="8" id="KW-0067">ATP-binding</keyword>
<dbReference type="InterPro" id="IPR006674">
    <property type="entry name" value="HD_domain"/>
</dbReference>
<dbReference type="OrthoDB" id="9810236at2"/>
<keyword evidence="7" id="KW-0347">Helicase</keyword>
<organism evidence="12 13">
    <name type="scientific">Prosthecochloris marina</name>
    <dbReference type="NCBI Taxonomy" id="2017681"/>
    <lineage>
        <taxon>Bacteria</taxon>
        <taxon>Pseudomonadati</taxon>
        <taxon>Chlorobiota</taxon>
        <taxon>Chlorobiia</taxon>
        <taxon>Chlorobiales</taxon>
        <taxon>Chlorobiaceae</taxon>
        <taxon>Prosthecochloris</taxon>
    </lineage>
</organism>
<evidence type="ECO:0000256" key="8">
    <source>
        <dbReference type="ARBA" id="ARBA00022840"/>
    </source>
</evidence>
<dbReference type="GO" id="GO:0005524">
    <property type="term" value="F:ATP binding"/>
    <property type="evidence" value="ECO:0007669"/>
    <property type="project" value="UniProtKB-KW"/>
</dbReference>
<dbReference type="GO" id="GO:0004519">
    <property type="term" value="F:endonuclease activity"/>
    <property type="evidence" value="ECO:0007669"/>
    <property type="project" value="UniProtKB-KW"/>
</dbReference>
<dbReference type="SMART" id="SM00471">
    <property type="entry name" value="HDc"/>
    <property type="match status" value="1"/>
</dbReference>
<dbReference type="Pfam" id="PF01966">
    <property type="entry name" value="HD"/>
    <property type="match status" value="1"/>
</dbReference>
<dbReference type="GO" id="GO:0005829">
    <property type="term" value="C:cytosol"/>
    <property type="evidence" value="ECO:0007669"/>
    <property type="project" value="TreeGrafter"/>
</dbReference>
<feature type="domain" description="HD Cas3-type" evidence="11">
    <location>
        <begin position="12"/>
        <end position="192"/>
    </location>
</feature>
<keyword evidence="9" id="KW-0051">Antiviral defense</keyword>
<dbReference type="SMART" id="SM00490">
    <property type="entry name" value="HELICc"/>
    <property type="match status" value="1"/>
</dbReference>
<dbReference type="Pfam" id="PF22590">
    <property type="entry name" value="Cas3-like_C_2"/>
    <property type="match status" value="1"/>
</dbReference>
<evidence type="ECO:0000256" key="5">
    <source>
        <dbReference type="ARBA" id="ARBA00022741"/>
    </source>
</evidence>
<gene>
    <name evidence="12" type="ORF">CR164_12590</name>
</gene>
<reference evidence="13" key="1">
    <citation type="submission" date="2017-10" db="EMBL/GenBank/DDBJ databases">
        <authorList>
            <person name="Gaisin V.A."/>
            <person name="Rysina M.S."/>
            <person name="Grouzdev D.S."/>
        </authorList>
    </citation>
    <scope>NUCLEOTIDE SEQUENCE [LARGE SCALE GENOMIC DNA]</scope>
    <source>
        <strain evidence="13">V1</strain>
    </source>
</reference>
<keyword evidence="5" id="KW-0547">Nucleotide-binding</keyword>
<dbReference type="GO" id="GO:0003676">
    <property type="term" value="F:nucleic acid binding"/>
    <property type="evidence" value="ECO:0007669"/>
    <property type="project" value="InterPro"/>
</dbReference>
<evidence type="ECO:0000256" key="7">
    <source>
        <dbReference type="ARBA" id="ARBA00022806"/>
    </source>
</evidence>
<dbReference type="AlphaFoldDB" id="A0A317T479"/>
<dbReference type="SUPFAM" id="SSF52540">
    <property type="entry name" value="P-loop containing nucleoside triphosphate hydrolases"/>
    <property type="match status" value="1"/>
</dbReference>
<dbReference type="NCBIfam" id="TIGR01596">
    <property type="entry name" value="cas3_HD"/>
    <property type="match status" value="1"/>
</dbReference>
<keyword evidence="13" id="KW-1185">Reference proteome</keyword>
<name>A0A317T479_9CHLB</name>
<evidence type="ECO:0000256" key="1">
    <source>
        <dbReference type="ARBA" id="ARBA00006847"/>
    </source>
</evidence>
<dbReference type="RefSeq" id="WP_110024353.1">
    <property type="nucleotide sequence ID" value="NZ_PDNZ01000012.1"/>
</dbReference>
<dbReference type="InterPro" id="IPR006474">
    <property type="entry name" value="Helicase_Cas3_CRISPR-ass_core"/>
</dbReference>